<dbReference type="AlphaFoldDB" id="A0A6V7LFN6"/>
<reference evidence="2" key="1">
    <citation type="submission" date="2020-07" db="EMBL/GenBank/DDBJ databases">
        <authorList>
            <person name="Ferguson B K."/>
        </authorList>
    </citation>
    <scope>NUCLEOTIDE SEQUENCE</scope>
    <source>
        <strain evidence="2">L06</strain>
    </source>
</reference>
<accession>A0A6V7LFN6</accession>
<dbReference type="EMBL" id="CADCXW020000343">
    <property type="protein sequence ID" value="CAD1575132.1"/>
    <property type="molecule type" value="Genomic_DNA"/>
</dbReference>
<evidence type="ECO:0000313" key="2">
    <source>
        <dbReference type="EMBL" id="CAD1575132.1"/>
    </source>
</evidence>
<feature type="region of interest" description="Disordered" evidence="1">
    <location>
        <begin position="234"/>
        <end position="266"/>
    </location>
</feature>
<evidence type="ECO:0000256" key="1">
    <source>
        <dbReference type="SAM" id="MobiDB-lite"/>
    </source>
</evidence>
<sequence>MEIVIENQSDTQQNTPYGTLPGTSGHVPSNFYYSTLPTRLRSQQHQIQTDQVRRIDKSGLLEIPEPEPARNRSRHLTTGGENIHHTGTLPRRIDRLGLLEAVPEVPDQVQNSPELLKNDRQLTGAENKDQQLNIIKSPINVQIDKNNTPITSPYLRRQLSPIKIDNNNHRQAYVDFTGASYTKKILNSPRTNDIDDDLIKNNDSITRLSPRLKNDRLSPINNVVSSVPDVIEAHGSKKCSNDDNDGNGDDNKDKPEGERAEAEGCEHTAIESLEEARVSFKGSNKILHNDNIQTLRVIILSEQL</sequence>
<feature type="region of interest" description="Disordered" evidence="1">
    <location>
        <begin position="1"/>
        <end position="26"/>
    </location>
</feature>
<organism evidence="2">
    <name type="scientific">Bracon brevicornis</name>
    <dbReference type="NCBI Taxonomy" id="1563983"/>
    <lineage>
        <taxon>Eukaryota</taxon>
        <taxon>Metazoa</taxon>
        <taxon>Ecdysozoa</taxon>
        <taxon>Arthropoda</taxon>
        <taxon>Hexapoda</taxon>
        <taxon>Insecta</taxon>
        <taxon>Pterygota</taxon>
        <taxon>Neoptera</taxon>
        <taxon>Endopterygota</taxon>
        <taxon>Hymenoptera</taxon>
        <taxon>Apocrita</taxon>
        <taxon>Ichneumonoidea</taxon>
        <taxon>Braconidae</taxon>
        <taxon>Braconinae</taxon>
        <taxon>Bracon</taxon>
    </lineage>
</organism>
<feature type="compositionally biased region" description="Polar residues" evidence="1">
    <location>
        <begin position="1"/>
        <end position="17"/>
    </location>
</feature>
<proteinExistence type="predicted"/>
<feature type="compositionally biased region" description="Basic and acidic residues" evidence="1">
    <location>
        <begin position="249"/>
        <end position="266"/>
    </location>
</feature>
<gene>
    <name evidence="2" type="ORF">BBRV_LOCUS105452</name>
</gene>
<feature type="region of interest" description="Disordered" evidence="1">
    <location>
        <begin position="63"/>
        <end position="87"/>
    </location>
</feature>
<name>A0A6V7LFN6_9HYME</name>
<protein>
    <submittedName>
        <fullName evidence="2">Uncharacterized protein</fullName>
    </submittedName>
</protein>